<dbReference type="GO" id="GO:0019867">
    <property type="term" value="C:outer membrane"/>
    <property type="evidence" value="ECO:0007669"/>
    <property type="project" value="InterPro"/>
</dbReference>
<comment type="subcellular location">
    <subcellularLocation>
        <location evidence="1">Membrane</location>
    </subcellularLocation>
</comment>
<name>A0A379DG86_9PORP</name>
<evidence type="ECO:0000313" key="8">
    <source>
        <dbReference type="EMBL" id="SUB77356.1"/>
    </source>
</evidence>
<evidence type="ECO:0000256" key="5">
    <source>
        <dbReference type="ARBA" id="ARBA00023237"/>
    </source>
</evidence>
<proteinExistence type="predicted"/>
<keyword evidence="4" id="KW-0472">Membrane</keyword>
<evidence type="ECO:0000259" key="7">
    <source>
        <dbReference type="Pfam" id="PF01103"/>
    </source>
</evidence>
<dbReference type="InterPro" id="IPR039910">
    <property type="entry name" value="D15-like"/>
</dbReference>
<dbReference type="AlphaFoldDB" id="A0A379DG86"/>
<dbReference type="InterPro" id="IPR000184">
    <property type="entry name" value="Bac_surfAg_D15"/>
</dbReference>
<evidence type="ECO:0000256" key="2">
    <source>
        <dbReference type="ARBA" id="ARBA00022692"/>
    </source>
</evidence>
<keyword evidence="5" id="KW-0998">Cell outer membrane</keyword>
<organism evidence="8 9">
    <name type="scientific">Porphyromonas macacae</name>
    <dbReference type="NCBI Taxonomy" id="28115"/>
    <lineage>
        <taxon>Bacteria</taxon>
        <taxon>Pseudomonadati</taxon>
        <taxon>Bacteroidota</taxon>
        <taxon>Bacteroidia</taxon>
        <taxon>Bacteroidales</taxon>
        <taxon>Porphyromonadaceae</taxon>
        <taxon>Porphyromonas</taxon>
    </lineage>
</organism>
<protein>
    <submittedName>
        <fullName evidence="8">Outer membrane protein/protective antigen OMA87</fullName>
    </submittedName>
</protein>
<feature type="chain" id="PRO_5016846575" evidence="6">
    <location>
        <begin position="28"/>
        <end position="809"/>
    </location>
</feature>
<feature type="domain" description="Bacterial surface antigen (D15)" evidence="7">
    <location>
        <begin position="421"/>
        <end position="778"/>
    </location>
</feature>
<dbReference type="EMBL" id="UGTI01000001">
    <property type="protein sequence ID" value="SUB77356.1"/>
    <property type="molecule type" value="Genomic_DNA"/>
</dbReference>
<evidence type="ECO:0000256" key="6">
    <source>
        <dbReference type="SAM" id="SignalP"/>
    </source>
</evidence>
<evidence type="ECO:0000313" key="9">
    <source>
        <dbReference type="Proteomes" id="UP000254263"/>
    </source>
</evidence>
<sequence>MKKRNKNTPTLPVLLFLFIMAGCSVTANLPENQQLYAGLKGIEVKDEDKSKFGQSALASAEKPLKVKPNNALFNDPSRRSPLPSFGLFMYNKFVNDNTALGKWFFKKFAAKPIFISDVNPSARATVAQNILHEYGYFNAEIQSEVIPSKKDSLEAKVRYTIHMGTPYIYDSIEYLPPIHLHDSTVLDHSKLSQLHKGDNFSLDGLVADRKEISNKLRDYGFYFFRPNDVAFEADTLIAPGKVQVRTLLPANLPRQSRMPWQIGRIELQMRNRQDVLQNRELKDSVLIDSAILVRFNDGLPIRKNVLKNRIMFRPGDFFNQTREGSTLTALSALGTFSSTRFVYTPRNTEVPQTDTVTRQMEVLDKEDVKQLFLPYSDAGKLDLEVRMIQDKLWDVSIEALYKVKSNNYMGPGLNLGLARHNIFKGGEVLSLDLYGSYEWQTGKSPFDKRAFDINTYQFGADLSLKFPALLMPVLSDRYLNGTARTTFTLGASVLNRANFFRMNSFGFGFIYDFNVTPINQHSITPLRINYNMLSSRSREFDQLMDENPALRLSLQSQLIVQNGYTYTFDNIPDSRMAHHIWFRVGVSQAGNLLNLFYKMAGKPYNDTKKLMGVPFAQFVKGTGELRYTYTIDRNQSLAMRVGGGIIYSYGNMIIPPYSEQFYVGGANSIRAFTVRSLGPGSFKPDLEDRYGFIDQTGSVKLEANLEYRGKLIGNLHGAVFLDSGNVWLLRRDDRRPGGSLREISSTTDFFKQIALGTGVGLRYDLSFLVVRFDAGIGLHLPYETIKKGYYNIPRFKDGLAYHLAIGYPF</sequence>
<dbReference type="PANTHER" id="PTHR12815">
    <property type="entry name" value="SORTING AND ASSEMBLY MACHINERY SAMM50 PROTEIN FAMILY MEMBER"/>
    <property type="match status" value="1"/>
</dbReference>
<dbReference type="Proteomes" id="UP000254263">
    <property type="component" value="Unassembled WGS sequence"/>
</dbReference>
<keyword evidence="3 6" id="KW-0732">Signal</keyword>
<evidence type="ECO:0000256" key="1">
    <source>
        <dbReference type="ARBA" id="ARBA00004370"/>
    </source>
</evidence>
<keyword evidence="2" id="KW-0812">Transmembrane</keyword>
<gene>
    <name evidence="8" type="ORF">NCTC13100_00477</name>
</gene>
<dbReference type="Pfam" id="PF01103">
    <property type="entry name" value="Omp85"/>
    <property type="match status" value="1"/>
</dbReference>
<accession>A0A379DG86</accession>
<feature type="signal peptide" evidence="6">
    <location>
        <begin position="1"/>
        <end position="27"/>
    </location>
</feature>
<dbReference type="PANTHER" id="PTHR12815:SF47">
    <property type="entry name" value="TRANSLOCATION AND ASSEMBLY MODULE SUBUNIT TAMA"/>
    <property type="match status" value="1"/>
</dbReference>
<dbReference type="PROSITE" id="PS51257">
    <property type="entry name" value="PROKAR_LIPOPROTEIN"/>
    <property type="match status" value="1"/>
</dbReference>
<dbReference type="Gene3D" id="2.40.160.50">
    <property type="entry name" value="membrane protein fhac: a member of the omp85/tpsb transporter family"/>
    <property type="match status" value="1"/>
</dbReference>
<evidence type="ECO:0000256" key="4">
    <source>
        <dbReference type="ARBA" id="ARBA00023136"/>
    </source>
</evidence>
<evidence type="ECO:0000256" key="3">
    <source>
        <dbReference type="ARBA" id="ARBA00022729"/>
    </source>
</evidence>
<dbReference type="RefSeq" id="WP_018361328.1">
    <property type="nucleotide sequence ID" value="NZ_UGTI01000001.1"/>
</dbReference>
<reference evidence="8 9" key="1">
    <citation type="submission" date="2018-06" db="EMBL/GenBank/DDBJ databases">
        <authorList>
            <consortium name="Pathogen Informatics"/>
            <person name="Doyle S."/>
        </authorList>
    </citation>
    <scope>NUCLEOTIDE SEQUENCE [LARGE SCALE GENOMIC DNA]</scope>
    <source>
        <strain evidence="8 9">NCTC13100</strain>
    </source>
</reference>